<evidence type="ECO:0000313" key="3">
    <source>
        <dbReference type="EMBL" id="GGH50331.1"/>
    </source>
</evidence>
<feature type="compositionally biased region" description="Pro residues" evidence="1">
    <location>
        <begin position="197"/>
        <end position="213"/>
    </location>
</feature>
<dbReference type="SUPFAM" id="SSF48452">
    <property type="entry name" value="TPR-like"/>
    <property type="match status" value="1"/>
</dbReference>
<feature type="compositionally biased region" description="Basic and acidic residues" evidence="1">
    <location>
        <begin position="166"/>
        <end position="194"/>
    </location>
</feature>
<evidence type="ECO:0000256" key="2">
    <source>
        <dbReference type="SAM" id="Phobius"/>
    </source>
</evidence>
<feature type="region of interest" description="Disordered" evidence="1">
    <location>
        <begin position="155"/>
        <end position="247"/>
    </location>
</feature>
<name>A0A917IJ37_9MICO</name>
<feature type="transmembrane region" description="Helical" evidence="2">
    <location>
        <begin position="20"/>
        <end position="44"/>
    </location>
</feature>
<dbReference type="AlphaFoldDB" id="A0A917IJ37"/>
<sequence>MNRHDAPRADTRRRVRRWILWGGAPFALVALVVVAKILSMYAFAHQTITSTLADDAPAAIRAAQGQAPLNWFEPYKAPYNLGVALAAAERLPESRAKLEEALALANGLEECPVRVNLALVIERLGDAARGRGEPDAAAELYAEAMDVTLATPDECRTPEADEQSPDPERSTTESLERLEDRLLEKQGEQQDRQDQQSPPPSDPQPEPSPPTPSPDQLQELEDRLTDGAREREERGEEPPGTGVERPW</sequence>
<reference evidence="3" key="1">
    <citation type="journal article" date="2014" name="Int. J. Syst. Evol. Microbiol.">
        <title>Complete genome sequence of Corynebacterium casei LMG S-19264T (=DSM 44701T), isolated from a smear-ripened cheese.</title>
        <authorList>
            <consortium name="US DOE Joint Genome Institute (JGI-PGF)"/>
            <person name="Walter F."/>
            <person name="Albersmeier A."/>
            <person name="Kalinowski J."/>
            <person name="Ruckert C."/>
        </authorList>
    </citation>
    <scope>NUCLEOTIDE SEQUENCE</scope>
    <source>
        <strain evidence="3">CGMCC 1.15794</strain>
    </source>
</reference>
<keyword evidence="2" id="KW-0812">Transmembrane</keyword>
<dbReference type="InterPro" id="IPR011990">
    <property type="entry name" value="TPR-like_helical_dom_sf"/>
</dbReference>
<feature type="compositionally biased region" description="Basic and acidic residues" evidence="1">
    <location>
        <begin position="220"/>
        <end position="237"/>
    </location>
</feature>
<feature type="compositionally biased region" description="Low complexity" evidence="1">
    <location>
        <begin position="238"/>
        <end position="247"/>
    </location>
</feature>
<evidence type="ECO:0000256" key="1">
    <source>
        <dbReference type="SAM" id="MobiDB-lite"/>
    </source>
</evidence>
<evidence type="ECO:0008006" key="5">
    <source>
        <dbReference type="Google" id="ProtNLM"/>
    </source>
</evidence>
<dbReference type="Gene3D" id="1.25.40.10">
    <property type="entry name" value="Tetratricopeptide repeat domain"/>
    <property type="match status" value="1"/>
</dbReference>
<keyword evidence="4" id="KW-1185">Reference proteome</keyword>
<dbReference type="EMBL" id="BMJY01000020">
    <property type="protein sequence ID" value="GGH50331.1"/>
    <property type="molecule type" value="Genomic_DNA"/>
</dbReference>
<protein>
    <recommendedName>
        <fullName evidence="5">Tetratricopeptide repeat protein</fullName>
    </recommendedName>
</protein>
<dbReference type="Proteomes" id="UP000657592">
    <property type="component" value="Unassembled WGS sequence"/>
</dbReference>
<gene>
    <name evidence="3" type="ORF">GCM10010921_29020</name>
</gene>
<organism evidence="3 4">
    <name type="scientific">Microbacterium album</name>
    <dbReference type="NCBI Taxonomy" id="2053191"/>
    <lineage>
        <taxon>Bacteria</taxon>
        <taxon>Bacillati</taxon>
        <taxon>Actinomycetota</taxon>
        <taxon>Actinomycetes</taxon>
        <taxon>Micrococcales</taxon>
        <taxon>Microbacteriaceae</taxon>
        <taxon>Microbacterium</taxon>
    </lineage>
</organism>
<comment type="caution">
    <text evidence="3">The sequence shown here is derived from an EMBL/GenBank/DDBJ whole genome shotgun (WGS) entry which is preliminary data.</text>
</comment>
<proteinExistence type="predicted"/>
<dbReference type="RefSeq" id="WP_188757113.1">
    <property type="nucleotide sequence ID" value="NZ_BMJY01000020.1"/>
</dbReference>
<reference evidence="3" key="2">
    <citation type="submission" date="2020-09" db="EMBL/GenBank/DDBJ databases">
        <authorList>
            <person name="Sun Q."/>
            <person name="Zhou Y."/>
        </authorList>
    </citation>
    <scope>NUCLEOTIDE SEQUENCE</scope>
    <source>
        <strain evidence="3">CGMCC 1.15794</strain>
    </source>
</reference>
<accession>A0A917IJ37</accession>
<keyword evidence="2" id="KW-1133">Transmembrane helix</keyword>
<evidence type="ECO:0000313" key="4">
    <source>
        <dbReference type="Proteomes" id="UP000657592"/>
    </source>
</evidence>
<keyword evidence="2" id="KW-0472">Membrane</keyword>